<gene>
    <name evidence="2" type="ORF">F4693_003195</name>
    <name evidence="1" type="ORF">FHS97_002189</name>
</gene>
<evidence type="ECO:0000313" key="4">
    <source>
        <dbReference type="Proteomes" id="UP000560131"/>
    </source>
</evidence>
<evidence type="ECO:0000313" key="2">
    <source>
        <dbReference type="EMBL" id="MBB6506198.1"/>
    </source>
</evidence>
<reference evidence="1 4" key="1">
    <citation type="submission" date="2020-08" db="EMBL/GenBank/DDBJ databases">
        <title>Genomic Encyclopedia of Type Strains, Phase IV (KMG-IV): sequencing the most valuable type-strain genomes for metagenomic binning, comparative biology and taxonomic classification.</title>
        <authorList>
            <person name="Goeker M."/>
        </authorList>
    </citation>
    <scope>NUCLEOTIDE SEQUENCE [LARGE SCALE GENOMIC DNA]</scope>
    <source>
        <strain evidence="1 4">DSM 101535</strain>
    </source>
</reference>
<dbReference type="RefSeq" id="WP_184037066.1">
    <property type="nucleotide sequence ID" value="NZ_BAABAR010000020.1"/>
</dbReference>
<accession>A0A7X0JEM0</accession>
<name>A0A7X0JEM0_9SPHN</name>
<evidence type="ECO:0000313" key="1">
    <source>
        <dbReference type="EMBL" id="MBB5726253.1"/>
    </source>
</evidence>
<dbReference type="AlphaFoldDB" id="A0A7X0JEM0"/>
<keyword evidence="4" id="KW-1185">Reference proteome</keyword>
<dbReference type="Proteomes" id="UP000522313">
    <property type="component" value="Unassembled WGS sequence"/>
</dbReference>
<comment type="caution">
    <text evidence="2">The sequence shown here is derived from an EMBL/GenBank/DDBJ whole genome shotgun (WGS) entry which is preliminary data.</text>
</comment>
<reference evidence="2 3" key="2">
    <citation type="submission" date="2020-08" db="EMBL/GenBank/DDBJ databases">
        <title>The Agave Microbiome: Exploring the role of microbial communities in plant adaptations to desert environments.</title>
        <authorList>
            <person name="Partida-Martinez L.P."/>
        </authorList>
    </citation>
    <scope>NUCLEOTIDE SEQUENCE [LARGE SCALE GENOMIC DNA]</scope>
    <source>
        <strain evidence="2 3">AS3.13</strain>
    </source>
</reference>
<dbReference type="EMBL" id="JACHBT010000019">
    <property type="protein sequence ID" value="MBB6506198.1"/>
    <property type="molecule type" value="Genomic_DNA"/>
</dbReference>
<dbReference type="Pfam" id="PF05013">
    <property type="entry name" value="FGase"/>
    <property type="match status" value="1"/>
</dbReference>
<dbReference type="GO" id="GO:0016787">
    <property type="term" value="F:hydrolase activity"/>
    <property type="evidence" value="ECO:0007669"/>
    <property type="project" value="UniProtKB-KW"/>
</dbReference>
<dbReference type="EMBL" id="JACIJN010000006">
    <property type="protein sequence ID" value="MBB5726253.1"/>
    <property type="molecule type" value="Genomic_DNA"/>
</dbReference>
<dbReference type="Gene3D" id="3.40.630.40">
    <property type="entry name" value="Zn-dependent exopeptidases"/>
    <property type="match status" value="1"/>
</dbReference>
<dbReference type="Proteomes" id="UP000560131">
    <property type="component" value="Unassembled WGS sequence"/>
</dbReference>
<dbReference type="SUPFAM" id="SSF53187">
    <property type="entry name" value="Zn-dependent exopeptidases"/>
    <property type="match status" value="1"/>
</dbReference>
<proteinExistence type="predicted"/>
<protein>
    <submittedName>
        <fullName evidence="2">N-formylglutamate amidohydrolase</fullName>
    </submittedName>
</protein>
<organism evidence="2 3">
    <name type="scientific">Sphingomonas endophytica</name>
    <dbReference type="NCBI Taxonomy" id="869719"/>
    <lineage>
        <taxon>Bacteria</taxon>
        <taxon>Pseudomonadati</taxon>
        <taxon>Pseudomonadota</taxon>
        <taxon>Alphaproteobacteria</taxon>
        <taxon>Sphingomonadales</taxon>
        <taxon>Sphingomonadaceae</taxon>
        <taxon>Sphingomonas</taxon>
    </lineage>
</organism>
<evidence type="ECO:0000313" key="3">
    <source>
        <dbReference type="Proteomes" id="UP000522313"/>
    </source>
</evidence>
<dbReference type="InterPro" id="IPR007709">
    <property type="entry name" value="N-FG_amidohydro"/>
</dbReference>
<keyword evidence="2" id="KW-0378">Hydrolase</keyword>
<sequence>MTRSFCMFGEMLPESPVVLSVPHAGRDYPATLRMALRAPLASLAALEDRHVDAIALAARGRETLLLQTLPRAWIDLNRAEHERDPLIDEGACRGAGASAKVRAGIGLVPRRTAAAGELWRCRLSAAEVEARIAADHRPYHETLAQVLAAARERFGCAVLLDVHSMPPIAGGRARVVIGDRFGRAAGARFVARVEEALGRQGLHHMLNTPYAGGHILDRHAAPQIGVHAIQLEIDRALYLDRRLDQPGAGAAATARMLRAVIDALTEQALADGAVAPPIADAAE</sequence>
<reference evidence="2 3" key="3">
    <citation type="submission" date="2020-08" db="EMBL/GenBank/DDBJ databases">
        <authorList>
            <person name="Partida-Martinez L."/>
            <person name="Huntemann M."/>
            <person name="Clum A."/>
            <person name="Wang J."/>
            <person name="Palaniappan K."/>
            <person name="Ritter S."/>
            <person name="Chen I.-M."/>
            <person name="Stamatis D."/>
            <person name="Reddy T."/>
            <person name="O'Malley R."/>
            <person name="Daum C."/>
            <person name="Shapiro N."/>
            <person name="Ivanova N."/>
            <person name="Kyrpides N."/>
            <person name="Woyke T."/>
        </authorList>
    </citation>
    <scope>NUCLEOTIDE SEQUENCE [LARGE SCALE GENOMIC DNA]</scope>
    <source>
        <strain evidence="2 3">AS3.13</strain>
    </source>
</reference>